<protein>
    <recommendedName>
        <fullName evidence="7">Gamma-glutamyl phosphate reductase</fullName>
        <shortName evidence="7">GPR</shortName>
        <ecNumber evidence="7">1.2.1.41</ecNumber>
    </recommendedName>
    <alternativeName>
        <fullName evidence="7">Glutamate-5-semialdehyde dehydrogenase</fullName>
    </alternativeName>
    <alternativeName>
        <fullName evidence="7">Glutamyl-gamma-semialdehyde dehydrogenase</fullName>
        <shortName evidence="7">GSA dehydrogenase</shortName>
    </alternativeName>
</protein>
<dbReference type="InterPro" id="IPR016162">
    <property type="entry name" value="Ald_DH_N"/>
</dbReference>
<dbReference type="FunFam" id="3.40.309.10:FF:000006">
    <property type="entry name" value="Gamma-glutamyl phosphate reductase"/>
    <property type="match status" value="1"/>
</dbReference>
<keyword evidence="5 7" id="KW-0560">Oxidoreductase</keyword>
<dbReference type="PANTHER" id="PTHR11063">
    <property type="entry name" value="GLUTAMATE SEMIALDEHYDE DEHYDROGENASE"/>
    <property type="match status" value="1"/>
</dbReference>
<evidence type="ECO:0000256" key="2">
    <source>
        <dbReference type="ARBA" id="ARBA00022605"/>
    </source>
</evidence>
<evidence type="ECO:0000259" key="8">
    <source>
        <dbReference type="Pfam" id="PF00171"/>
    </source>
</evidence>
<dbReference type="InterPro" id="IPR016163">
    <property type="entry name" value="Ald_DH_C"/>
</dbReference>
<accession>A0A0P9RMB8</accession>
<keyword evidence="12" id="KW-1185">Reference proteome</keyword>
<dbReference type="InterPro" id="IPR020593">
    <property type="entry name" value="G-glutamylP_reductase_CS"/>
</dbReference>
<dbReference type="PANTHER" id="PTHR11063:SF8">
    <property type="entry name" value="DELTA-1-PYRROLINE-5-CARBOXYLATE SYNTHASE"/>
    <property type="match status" value="1"/>
</dbReference>
<keyword evidence="7" id="KW-0963">Cytoplasm</keyword>
<evidence type="ECO:0000313" key="11">
    <source>
        <dbReference type="Proteomes" id="UP000050411"/>
    </source>
</evidence>
<dbReference type="PIRSF" id="PIRSF000151">
    <property type="entry name" value="GPR"/>
    <property type="match status" value="1"/>
</dbReference>
<reference evidence="9 11" key="1">
    <citation type="submission" date="2015-09" db="EMBL/GenBank/DDBJ databases">
        <title>Genome announcement of multiple Pseudomonas syringae strains.</title>
        <authorList>
            <person name="Thakur S."/>
            <person name="Wang P.W."/>
            <person name="Gong Y."/>
            <person name="Weir B.S."/>
            <person name="Guttman D.S."/>
        </authorList>
    </citation>
    <scope>NUCLEOTIDE SEQUENCE [LARGE SCALE GENOMIC DNA]</scope>
    <source>
        <strain evidence="9 11">ICMP19117</strain>
    </source>
</reference>
<comment type="caution">
    <text evidence="9">The sequence shown here is derived from an EMBL/GenBank/DDBJ whole genome shotgun (WGS) entry which is preliminary data.</text>
</comment>
<dbReference type="CDD" id="cd07079">
    <property type="entry name" value="ALDH_F18-19_ProA-GPR"/>
    <property type="match status" value="1"/>
</dbReference>
<comment type="subcellular location">
    <subcellularLocation>
        <location evidence="7">Cytoplasm</location>
    </subcellularLocation>
</comment>
<evidence type="ECO:0000256" key="3">
    <source>
        <dbReference type="ARBA" id="ARBA00022650"/>
    </source>
</evidence>
<name>A0A0P9RMB8_9PSED</name>
<dbReference type="InterPro" id="IPR015590">
    <property type="entry name" value="Aldehyde_DH_dom"/>
</dbReference>
<dbReference type="EMBL" id="FNJH01000006">
    <property type="protein sequence ID" value="SDP65268.1"/>
    <property type="molecule type" value="Genomic_DNA"/>
</dbReference>
<dbReference type="AlphaFoldDB" id="A0A0P9RMB8"/>
<dbReference type="GO" id="GO:0004350">
    <property type="term" value="F:glutamate-5-semialdehyde dehydrogenase activity"/>
    <property type="evidence" value="ECO:0007669"/>
    <property type="project" value="UniProtKB-UniRule"/>
</dbReference>
<dbReference type="NCBIfam" id="TIGR00407">
    <property type="entry name" value="proA"/>
    <property type="match status" value="1"/>
</dbReference>
<dbReference type="RefSeq" id="WP_032615582.1">
    <property type="nucleotide sequence ID" value="NZ_CP053029.1"/>
</dbReference>
<dbReference type="InterPro" id="IPR012134">
    <property type="entry name" value="Glu-5-SA_DH"/>
</dbReference>
<dbReference type="Pfam" id="PF00171">
    <property type="entry name" value="Aldedh"/>
    <property type="match status" value="1"/>
</dbReference>
<reference evidence="10 12" key="2">
    <citation type="submission" date="2016-10" db="EMBL/GenBank/DDBJ databases">
        <authorList>
            <person name="Varghese N."/>
            <person name="Submissions S."/>
        </authorList>
    </citation>
    <scope>NUCLEOTIDE SEQUENCE [LARGE SCALE GENOMIC DNA]</scope>
    <source>
        <strain evidence="10 12">DSM 14939</strain>
    </source>
</reference>
<dbReference type="EMBL" id="LJQB01000045">
    <property type="protein sequence ID" value="KPW85449.1"/>
    <property type="molecule type" value="Genomic_DNA"/>
</dbReference>
<dbReference type="GO" id="GO:0005737">
    <property type="term" value="C:cytoplasm"/>
    <property type="evidence" value="ECO:0007669"/>
    <property type="project" value="UniProtKB-SubCell"/>
</dbReference>
<comment type="pathway">
    <text evidence="1 7">Amino-acid biosynthesis; L-proline biosynthesis; L-glutamate 5-semialdehyde from L-glutamate: step 2/2.</text>
</comment>
<comment type="similarity">
    <text evidence="7">Belongs to the gamma-glutamyl phosphate reductase family.</text>
</comment>
<dbReference type="GO" id="GO:0050661">
    <property type="term" value="F:NADP binding"/>
    <property type="evidence" value="ECO:0007669"/>
    <property type="project" value="InterPro"/>
</dbReference>
<evidence type="ECO:0000256" key="6">
    <source>
        <dbReference type="ARBA" id="ARBA00049024"/>
    </source>
</evidence>
<dbReference type="NCBIfam" id="NF001221">
    <property type="entry name" value="PRK00197.1"/>
    <property type="match status" value="1"/>
</dbReference>
<keyword evidence="2 7" id="KW-0028">Amino-acid biosynthesis</keyword>
<evidence type="ECO:0000256" key="1">
    <source>
        <dbReference type="ARBA" id="ARBA00004985"/>
    </source>
</evidence>
<comment type="function">
    <text evidence="7">Catalyzes the NADPH-dependent reduction of L-glutamate 5-phosphate into L-glutamate 5-semialdehyde and phosphate. The product spontaneously undergoes cyclization to form 1-pyrroline-5-carboxylate.</text>
</comment>
<comment type="catalytic activity">
    <reaction evidence="6 7">
        <text>L-glutamate 5-semialdehyde + phosphate + NADP(+) = L-glutamyl 5-phosphate + NADPH + H(+)</text>
        <dbReference type="Rhea" id="RHEA:19541"/>
        <dbReference type="ChEBI" id="CHEBI:15378"/>
        <dbReference type="ChEBI" id="CHEBI:43474"/>
        <dbReference type="ChEBI" id="CHEBI:57783"/>
        <dbReference type="ChEBI" id="CHEBI:58066"/>
        <dbReference type="ChEBI" id="CHEBI:58274"/>
        <dbReference type="ChEBI" id="CHEBI:58349"/>
        <dbReference type="EC" id="1.2.1.41"/>
    </reaction>
</comment>
<dbReference type="PROSITE" id="PS01223">
    <property type="entry name" value="PROA"/>
    <property type="match status" value="1"/>
</dbReference>
<proteinExistence type="inferred from homology"/>
<dbReference type="UniPathway" id="UPA00098">
    <property type="reaction ID" value="UER00360"/>
</dbReference>
<dbReference type="Gene3D" id="3.40.309.10">
    <property type="entry name" value="Aldehyde Dehydrogenase, Chain A, domain 2"/>
    <property type="match status" value="1"/>
</dbReference>
<dbReference type="HAMAP" id="MF_00412">
    <property type="entry name" value="ProA"/>
    <property type="match status" value="1"/>
</dbReference>
<dbReference type="GO" id="GO:0055129">
    <property type="term" value="P:L-proline biosynthetic process"/>
    <property type="evidence" value="ECO:0007669"/>
    <property type="project" value="UniProtKB-UniRule"/>
</dbReference>
<evidence type="ECO:0000313" key="9">
    <source>
        <dbReference type="EMBL" id="KPW85449.1"/>
    </source>
</evidence>
<evidence type="ECO:0000256" key="5">
    <source>
        <dbReference type="ARBA" id="ARBA00023002"/>
    </source>
</evidence>
<evidence type="ECO:0000313" key="12">
    <source>
        <dbReference type="Proteomes" id="UP000183042"/>
    </source>
</evidence>
<dbReference type="Proteomes" id="UP000050411">
    <property type="component" value="Unassembled WGS sequence"/>
</dbReference>
<evidence type="ECO:0000256" key="4">
    <source>
        <dbReference type="ARBA" id="ARBA00022857"/>
    </source>
</evidence>
<organism evidence="9 11">
    <name type="scientific">Pseudomonas congelans</name>
    <dbReference type="NCBI Taxonomy" id="200452"/>
    <lineage>
        <taxon>Bacteria</taxon>
        <taxon>Pseudomonadati</taxon>
        <taxon>Pseudomonadota</taxon>
        <taxon>Gammaproteobacteria</taxon>
        <taxon>Pseudomonadales</taxon>
        <taxon>Pseudomonadaceae</taxon>
        <taxon>Pseudomonas</taxon>
    </lineage>
</organism>
<dbReference type="Proteomes" id="UP000183042">
    <property type="component" value="Unassembled WGS sequence"/>
</dbReference>
<dbReference type="InterPro" id="IPR000965">
    <property type="entry name" value="GPR_dom"/>
</dbReference>
<dbReference type="PATRIC" id="fig|200452.3.peg.934"/>
<keyword evidence="4 7" id="KW-0521">NADP</keyword>
<evidence type="ECO:0000313" key="10">
    <source>
        <dbReference type="EMBL" id="SDP65268.1"/>
    </source>
</evidence>
<dbReference type="Gene3D" id="3.40.605.10">
    <property type="entry name" value="Aldehyde Dehydrogenase, Chain A, domain 1"/>
    <property type="match status" value="1"/>
</dbReference>
<evidence type="ECO:0000256" key="7">
    <source>
        <dbReference type="HAMAP-Rule" id="MF_00412"/>
    </source>
</evidence>
<gene>
    <name evidence="7" type="primary">proA</name>
    <name evidence="9" type="ORF">ALO92_00757</name>
    <name evidence="10" type="ORF">SAMN05216596_106183</name>
</gene>
<keyword evidence="3 7" id="KW-0641">Proline biosynthesis</keyword>
<sequence>MTESVLDYMTRLGRAAREASRVIGRASTAQKNRALQATAAALDEARAELSAANALDLANGQANGLEPAMLERLALTPARIDGMIVGLRQVAALADPVGAIRDMSYRPSGIQVGKMRVPLGVVGIIYESRPNVTIDAASLCLKSGNATILRGGSEAIHSNRAIAACIERGLAEAGLPAAVVQVVETTDRAAVGALITMPEYVDVIVPRGGKGLIERVSRDARVPVIKHLDGICHVYVSAHADLAKAQKIAFNAKTYRYGICGAMETLLVDQTIAADFLPSMAAQFREKGVELRGCERTRDLIDVIPATEEDWHTEYLAAILSIRVVSGLDEAIEHINHYGSHHSDAIVSDHQGQVRRFMAEVDSSSVMVNAPTCFADGFEYGLGAEIGISTDKLHARGPVGLEGLTCEKYIVIGDGQLRGQA</sequence>
<feature type="domain" description="Aldehyde dehydrogenase" evidence="8">
    <location>
        <begin position="14"/>
        <end position="286"/>
    </location>
</feature>
<dbReference type="SUPFAM" id="SSF53720">
    <property type="entry name" value="ALDH-like"/>
    <property type="match status" value="1"/>
</dbReference>
<dbReference type="InterPro" id="IPR016161">
    <property type="entry name" value="Ald_DH/histidinol_DH"/>
</dbReference>
<dbReference type="EC" id="1.2.1.41" evidence="7"/>
<dbReference type="GeneID" id="65077067"/>